<sequence>MPSALLWAYSEDNLSLICSSEKPAGFSELLFHRKGRSFQMLFFFAAPSVKNAIPDRPQSVRYCSNKK</sequence>
<organism evidence="1 2">
    <name type="scientific">Faecalibacterium cf. prausnitzii KLE1255</name>
    <dbReference type="NCBI Taxonomy" id="748224"/>
    <lineage>
        <taxon>Bacteria</taxon>
        <taxon>Bacillati</taxon>
        <taxon>Bacillota</taxon>
        <taxon>Clostridia</taxon>
        <taxon>Eubacteriales</taxon>
        <taxon>Oscillospiraceae</taxon>
        <taxon>Faecalibacterium</taxon>
    </lineage>
</organism>
<protein>
    <submittedName>
        <fullName evidence="1">Uncharacterized protein</fullName>
    </submittedName>
</protein>
<dbReference type="AlphaFoldDB" id="E2ZF93"/>
<proteinExistence type="predicted"/>
<name>E2ZF93_9FIRM</name>
<evidence type="ECO:0000313" key="1">
    <source>
        <dbReference type="EMBL" id="EFQ08213.1"/>
    </source>
</evidence>
<gene>
    <name evidence="1" type="ORF">HMPREF9436_00326</name>
</gene>
<evidence type="ECO:0000313" key="2">
    <source>
        <dbReference type="Proteomes" id="UP000006028"/>
    </source>
</evidence>
<reference evidence="1 2" key="1">
    <citation type="submission" date="2010-08" db="EMBL/GenBank/DDBJ databases">
        <authorList>
            <person name="Weinstock G."/>
            <person name="Sodergren E."/>
            <person name="Clifton S."/>
            <person name="Fulton L."/>
            <person name="Fulton B."/>
            <person name="Courtney L."/>
            <person name="Fronick C."/>
            <person name="Harrison M."/>
            <person name="Strong C."/>
            <person name="Farmer C."/>
            <person name="Delahaunty K."/>
            <person name="Markovic C."/>
            <person name="Hall O."/>
            <person name="Minx P."/>
            <person name="Tomlinson C."/>
            <person name="Mitreva M."/>
            <person name="Hou S."/>
            <person name="Chen J."/>
            <person name="Wollam A."/>
            <person name="Pepin K.H."/>
            <person name="Johnson M."/>
            <person name="Bhonagiri V."/>
            <person name="Zhang X."/>
            <person name="Suruliraj S."/>
            <person name="Warren W."/>
            <person name="Chinwalla A."/>
            <person name="Mardis E.R."/>
            <person name="Wilson R.K."/>
        </authorList>
    </citation>
    <scope>NUCLEOTIDE SEQUENCE [LARGE SCALE GENOMIC DNA]</scope>
    <source>
        <strain evidence="1 2">KLE1255</strain>
    </source>
</reference>
<dbReference type="Proteomes" id="UP000006028">
    <property type="component" value="Unassembled WGS sequence"/>
</dbReference>
<dbReference type="EMBL" id="AECU01000025">
    <property type="protein sequence ID" value="EFQ08213.1"/>
    <property type="molecule type" value="Genomic_DNA"/>
</dbReference>
<dbReference type="HOGENOM" id="CLU_2806108_0_0_9"/>
<dbReference type="STRING" id="748224.HMPREF9436_00326"/>
<comment type="caution">
    <text evidence="1">The sequence shown here is derived from an EMBL/GenBank/DDBJ whole genome shotgun (WGS) entry which is preliminary data.</text>
</comment>
<accession>E2ZF93</accession>
<dbReference type="BioCyc" id="FCF748224-HMP:GTSS-1649-MONOMER"/>